<dbReference type="Proteomes" id="UP000504640">
    <property type="component" value="Unplaced"/>
</dbReference>
<evidence type="ECO:0000256" key="3">
    <source>
        <dbReference type="ARBA" id="ARBA00022606"/>
    </source>
</evidence>
<evidence type="ECO:0000313" key="14">
    <source>
        <dbReference type="RefSeq" id="XP_032116709.1"/>
    </source>
</evidence>
<dbReference type="GO" id="GO:0004984">
    <property type="term" value="F:olfactory receptor activity"/>
    <property type="evidence" value="ECO:0007669"/>
    <property type="project" value="InterPro"/>
</dbReference>
<dbReference type="InterPro" id="IPR000276">
    <property type="entry name" value="GPCR_Rhodpsn"/>
</dbReference>
<dbReference type="PRINTS" id="PR00245">
    <property type="entry name" value="OLFACTORYR"/>
</dbReference>
<dbReference type="Gene3D" id="1.20.1070.10">
    <property type="entry name" value="Rhodopsin 7-helix transmembrane proteins"/>
    <property type="match status" value="1"/>
</dbReference>
<feature type="transmembrane region" description="Helical" evidence="11">
    <location>
        <begin position="275"/>
        <end position="295"/>
    </location>
</feature>
<organism evidence="13 14">
    <name type="scientific">Sapajus apella</name>
    <name type="common">Brown-capped capuchin</name>
    <name type="synonym">Cebus apella</name>
    <dbReference type="NCBI Taxonomy" id="9515"/>
    <lineage>
        <taxon>Eukaryota</taxon>
        <taxon>Metazoa</taxon>
        <taxon>Chordata</taxon>
        <taxon>Craniata</taxon>
        <taxon>Vertebrata</taxon>
        <taxon>Euteleostomi</taxon>
        <taxon>Mammalia</taxon>
        <taxon>Eutheria</taxon>
        <taxon>Euarchontoglires</taxon>
        <taxon>Primates</taxon>
        <taxon>Haplorrhini</taxon>
        <taxon>Platyrrhini</taxon>
        <taxon>Cebidae</taxon>
        <taxon>Cebinae</taxon>
        <taxon>Sapajus</taxon>
    </lineage>
</organism>
<keyword evidence="2" id="KW-1003">Cell membrane</keyword>
<evidence type="ECO:0000256" key="9">
    <source>
        <dbReference type="ARBA" id="ARBA00023170"/>
    </source>
</evidence>
<dbReference type="GO" id="GO:0005886">
    <property type="term" value="C:plasma membrane"/>
    <property type="evidence" value="ECO:0007669"/>
    <property type="project" value="UniProtKB-SubCell"/>
</dbReference>
<comment type="subcellular location">
    <subcellularLocation>
        <location evidence="1">Cell membrane</location>
        <topology evidence="1">Multi-pass membrane protein</topology>
    </subcellularLocation>
</comment>
<dbReference type="PRINTS" id="PR00237">
    <property type="entry name" value="GPCRRHODOPSN"/>
</dbReference>
<keyword evidence="6 11" id="KW-1133">Transmembrane helix</keyword>
<evidence type="ECO:0000256" key="2">
    <source>
        <dbReference type="ARBA" id="ARBA00022475"/>
    </source>
</evidence>
<keyword evidence="13" id="KW-1185">Reference proteome</keyword>
<evidence type="ECO:0000256" key="7">
    <source>
        <dbReference type="ARBA" id="ARBA00023040"/>
    </source>
</evidence>
<evidence type="ECO:0000259" key="12">
    <source>
        <dbReference type="PROSITE" id="PS50262"/>
    </source>
</evidence>
<dbReference type="PROSITE" id="PS50262">
    <property type="entry name" value="G_PROTEIN_RECEP_F1_2"/>
    <property type="match status" value="1"/>
</dbReference>
<dbReference type="AlphaFoldDB" id="A0A6J3GFJ1"/>
<keyword evidence="9" id="KW-0675">Receptor</keyword>
<feature type="transmembrane region" description="Helical" evidence="11">
    <location>
        <begin position="200"/>
        <end position="229"/>
    </location>
</feature>
<evidence type="ECO:0000313" key="13">
    <source>
        <dbReference type="Proteomes" id="UP000504640"/>
    </source>
</evidence>
<evidence type="ECO:0000256" key="6">
    <source>
        <dbReference type="ARBA" id="ARBA00022989"/>
    </source>
</evidence>
<dbReference type="SUPFAM" id="SSF81321">
    <property type="entry name" value="Family A G protein-coupled receptor-like"/>
    <property type="match status" value="1"/>
</dbReference>
<feature type="transmembrane region" description="Helical" evidence="11">
    <location>
        <begin position="29"/>
        <end position="52"/>
    </location>
</feature>
<accession>A0A6J3GFJ1</accession>
<evidence type="ECO:0000256" key="8">
    <source>
        <dbReference type="ARBA" id="ARBA00023136"/>
    </source>
</evidence>
<keyword evidence="8 11" id="KW-0472">Membrane</keyword>
<feature type="transmembrane region" description="Helical" evidence="11">
    <location>
        <begin position="64"/>
        <end position="86"/>
    </location>
</feature>
<keyword evidence="3" id="KW-0716">Sensory transduction</keyword>
<feature type="transmembrane region" description="Helical" evidence="11">
    <location>
        <begin position="148"/>
        <end position="168"/>
    </location>
</feature>
<dbReference type="Pfam" id="PF13853">
    <property type="entry name" value="7tm_4"/>
    <property type="match status" value="1"/>
</dbReference>
<feature type="transmembrane region" description="Helical" evidence="11">
    <location>
        <begin position="106"/>
        <end position="127"/>
    </location>
</feature>
<dbReference type="CDD" id="cd15225">
    <property type="entry name" value="7tmA_OR10A-like"/>
    <property type="match status" value="1"/>
</dbReference>
<dbReference type="FunFam" id="1.20.1070.10:FF:000001">
    <property type="entry name" value="Olfactory receptor"/>
    <property type="match status" value="1"/>
</dbReference>
<sequence>MCDLMKKENHSLVSVFIFQGFSSFHEHKLTLFVVFLTLYIFTLAGNVIIVGIISIDHHLHTPMYFFLSMLSGSETVYTLVIIPRMLFNLIGLSQPISLAGCATQMFFFITLAINNCFLLTAMGYDRYVAICNPLRYSVIMSKRVCMQLVWGACSIGLIVAMTQVSAVFRLPFCTTKVPHFFCDIRPVMKLSCIDTTVNEILTMIISVLVILIPMGLVFISYILIISTILKIASAEGRKKAFATCASHITVVIVHYGCASIAYLKPKSENNLDQDQLISVTYTVVTPLLNPVVYSLRNKEVKDALCKAIGKKTVTE</sequence>
<feature type="domain" description="G-protein coupled receptors family 1 profile" evidence="12">
    <location>
        <begin position="45"/>
        <end position="293"/>
    </location>
</feature>
<dbReference type="RefSeq" id="XP_032116709.1">
    <property type="nucleotide sequence ID" value="XM_032260818.1"/>
</dbReference>
<dbReference type="PANTHER" id="PTHR26453">
    <property type="entry name" value="OLFACTORY RECEPTOR"/>
    <property type="match status" value="1"/>
</dbReference>
<evidence type="ECO:0000256" key="1">
    <source>
        <dbReference type="ARBA" id="ARBA00004651"/>
    </source>
</evidence>
<evidence type="ECO:0000256" key="5">
    <source>
        <dbReference type="ARBA" id="ARBA00022725"/>
    </source>
</evidence>
<name>A0A6J3GFJ1_SAPAP</name>
<keyword evidence="5" id="KW-0552">Olfaction</keyword>
<feature type="transmembrane region" description="Helical" evidence="11">
    <location>
        <begin position="241"/>
        <end position="263"/>
    </location>
</feature>
<reference evidence="14" key="1">
    <citation type="submission" date="2025-08" db="UniProtKB">
        <authorList>
            <consortium name="RefSeq"/>
        </authorList>
    </citation>
    <scope>IDENTIFICATION</scope>
    <source>
        <tissue evidence="14">Blood</tissue>
    </source>
</reference>
<evidence type="ECO:0000256" key="11">
    <source>
        <dbReference type="SAM" id="Phobius"/>
    </source>
</evidence>
<keyword evidence="4 11" id="KW-0812">Transmembrane</keyword>
<evidence type="ECO:0000256" key="4">
    <source>
        <dbReference type="ARBA" id="ARBA00022692"/>
    </source>
</evidence>
<dbReference type="GO" id="GO:0004930">
    <property type="term" value="F:G protein-coupled receptor activity"/>
    <property type="evidence" value="ECO:0007669"/>
    <property type="project" value="UniProtKB-KW"/>
</dbReference>
<protein>
    <submittedName>
        <fullName evidence="14">Olfactory receptor 10J1-like</fullName>
    </submittedName>
</protein>
<proteinExistence type="predicted"/>
<gene>
    <name evidence="14" type="primary">LOC116538430</name>
</gene>
<dbReference type="InterPro" id="IPR000725">
    <property type="entry name" value="Olfact_rcpt"/>
</dbReference>
<dbReference type="InterPro" id="IPR017452">
    <property type="entry name" value="GPCR_Rhodpsn_7TM"/>
</dbReference>
<keyword evidence="7" id="KW-0297">G-protein coupled receptor</keyword>
<evidence type="ECO:0000256" key="10">
    <source>
        <dbReference type="ARBA" id="ARBA00023224"/>
    </source>
</evidence>
<dbReference type="GeneID" id="116538430"/>
<keyword evidence="10" id="KW-0807">Transducer</keyword>